<accession>V6AUH6</accession>
<dbReference type="Gene3D" id="3.40.50.620">
    <property type="entry name" value="HUPs"/>
    <property type="match status" value="1"/>
</dbReference>
<comment type="caution">
    <text evidence="4">The sequence shown here is derived from an EMBL/GenBank/DDBJ whole genome shotgun (WGS) entry which is preliminary data.</text>
</comment>
<dbReference type="SUPFAM" id="SSF52374">
    <property type="entry name" value="Nucleotidylyl transferase"/>
    <property type="match status" value="1"/>
</dbReference>
<dbReference type="NCBIfam" id="NF001985">
    <property type="entry name" value="PRK00777.1"/>
    <property type="match status" value="1"/>
</dbReference>
<dbReference type="Pfam" id="PF01467">
    <property type="entry name" value="CTP_transf_like"/>
    <property type="match status" value="1"/>
</dbReference>
<evidence type="ECO:0000313" key="5">
    <source>
        <dbReference type="Proteomes" id="UP000018159"/>
    </source>
</evidence>
<dbReference type="AlphaFoldDB" id="V6AUH6"/>
<evidence type="ECO:0000259" key="3">
    <source>
        <dbReference type="Pfam" id="PF01467"/>
    </source>
</evidence>
<keyword evidence="1" id="KW-0808">Transferase</keyword>
<dbReference type="InterPro" id="IPR004821">
    <property type="entry name" value="Cyt_trans-like"/>
</dbReference>
<protein>
    <submittedName>
        <fullName evidence="4">Cytidylyltransferase</fullName>
    </submittedName>
</protein>
<dbReference type="InterPro" id="IPR050385">
    <property type="entry name" value="Archaeal_FAD_synthase"/>
</dbReference>
<keyword evidence="2 4" id="KW-0548">Nucleotidyltransferase</keyword>
<feature type="domain" description="Cytidyltransferase-like" evidence="3">
    <location>
        <begin position="9"/>
        <end position="144"/>
    </location>
</feature>
<proteinExistence type="predicted"/>
<reference evidence="4 5" key="1">
    <citation type="journal article" date="2013" name="PLoS ONE">
        <title>Enrichment and Genome Sequence of the Group I.1a Ammonia-Oxidizing Archaeon ?Ca. Nitrosotenuis uzonensis? Representing a Clade Globally.</title>
        <authorList>
            <person name="Lebedeva E.V."/>
            <person name="Hatzenpichler R."/>
            <person name="Pelletier E."/>
            <person name="Schuster N."/>
            <person name="Hauzmayer S."/>
            <person name="Bulaev A."/>
            <person name="Grigor'eva N.V."/>
            <person name="Galushko A."/>
            <person name="Schmid M."/>
            <person name="Palatinszky M."/>
            <person name="Le Paslier D."/>
            <person name="Daims H."/>
            <person name="Wagner M."/>
        </authorList>
    </citation>
    <scope>NUCLEOTIDE SEQUENCE [LARGE SCALE GENOMIC DNA]</scope>
    <source>
        <strain evidence="4 5">N4</strain>
    </source>
</reference>
<evidence type="ECO:0000313" key="4">
    <source>
        <dbReference type="EMBL" id="CDI06177.1"/>
    </source>
</evidence>
<dbReference type="NCBIfam" id="TIGR00125">
    <property type="entry name" value="cyt_tran_rel"/>
    <property type="match status" value="1"/>
</dbReference>
<dbReference type="EMBL" id="CBTY010000009">
    <property type="protein sequence ID" value="CDI06177.1"/>
    <property type="molecule type" value="Genomic_DNA"/>
</dbReference>
<evidence type="ECO:0000256" key="2">
    <source>
        <dbReference type="ARBA" id="ARBA00022695"/>
    </source>
</evidence>
<organism evidence="4 5">
    <name type="scientific">Candidatus Nitrosotenuis uzonensis</name>
    <dbReference type="NCBI Taxonomy" id="1407055"/>
    <lineage>
        <taxon>Archaea</taxon>
        <taxon>Nitrososphaerota</taxon>
        <taxon>Candidatus Nitrosotenuis</taxon>
    </lineage>
</organism>
<dbReference type="PANTHER" id="PTHR43793:SF1">
    <property type="entry name" value="FAD SYNTHASE"/>
    <property type="match status" value="1"/>
</dbReference>
<gene>
    <name evidence="4" type="ORF">NITUZ_40343</name>
</gene>
<dbReference type="GO" id="GO:0016779">
    <property type="term" value="F:nucleotidyltransferase activity"/>
    <property type="evidence" value="ECO:0007669"/>
    <property type="project" value="UniProtKB-KW"/>
</dbReference>
<dbReference type="STRING" id="1407055.NITUZ_40343"/>
<dbReference type="PANTHER" id="PTHR43793">
    <property type="entry name" value="FAD SYNTHASE"/>
    <property type="match status" value="1"/>
</dbReference>
<evidence type="ECO:0000256" key="1">
    <source>
        <dbReference type="ARBA" id="ARBA00022679"/>
    </source>
</evidence>
<keyword evidence="5" id="KW-1185">Reference proteome</keyword>
<name>V6AUH6_9ARCH</name>
<dbReference type="InterPro" id="IPR014729">
    <property type="entry name" value="Rossmann-like_a/b/a_fold"/>
</dbReference>
<dbReference type="OrthoDB" id="53228at2157"/>
<dbReference type="RefSeq" id="WP_048196548.1">
    <property type="nucleotide sequence ID" value="NZ_CBTY010000009.1"/>
</dbReference>
<dbReference type="Proteomes" id="UP000018159">
    <property type="component" value="Unassembled WGS sequence"/>
</dbReference>
<sequence>MGRYKTVAMGGTFDIIHKGHLALLDAAFLASSHVIIGLTGDELAKAKGKKIFHTYEQRLGSLRSLVEERFPGRSYVISKLENDFGPAAIEGDVDALIVSSETEHQVEVLNRKRSERGLGKVESVVVPMVLAKDGTRISSTRIRNAEIDTDGNLT</sequence>